<reference evidence="1" key="1">
    <citation type="submission" date="2025-08" db="UniProtKB">
        <authorList>
            <consortium name="Ensembl"/>
        </authorList>
    </citation>
    <scope>IDENTIFICATION</scope>
</reference>
<protein>
    <submittedName>
        <fullName evidence="1">Polyribonucleotide nucleotidyltransferase 1</fullName>
    </submittedName>
</protein>
<reference evidence="1" key="2">
    <citation type="submission" date="2025-09" db="UniProtKB">
        <authorList>
            <consortium name="Ensembl"/>
        </authorList>
    </citation>
    <scope>IDENTIFICATION</scope>
</reference>
<dbReference type="Proteomes" id="UP000261580">
    <property type="component" value="Unassembled WGS sequence"/>
</dbReference>
<evidence type="ECO:0000313" key="2">
    <source>
        <dbReference type="Proteomes" id="UP000261580"/>
    </source>
</evidence>
<dbReference type="GeneTree" id="ENSGT00390000014001"/>
<name>A0A3Q4H1U8_NEOBR</name>
<organism evidence="1 2">
    <name type="scientific">Neolamprologus brichardi</name>
    <name type="common">Fairy cichlid</name>
    <name type="synonym">Lamprologus brichardi</name>
    <dbReference type="NCBI Taxonomy" id="32507"/>
    <lineage>
        <taxon>Eukaryota</taxon>
        <taxon>Metazoa</taxon>
        <taxon>Chordata</taxon>
        <taxon>Craniata</taxon>
        <taxon>Vertebrata</taxon>
        <taxon>Euteleostomi</taxon>
        <taxon>Actinopterygii</taxon>
        <taxon>Neopterygii</taxon>
        <taxon>Teleostei</taxon>
        <taxon>Neoteleostei</taxon>
        <taxon>Acanthomorphata</taxon>
        <taxon>Ovalentaria</taxon>
        <taxon>Cichlomorphae</taxon>
        <taxon>Cichliformes</taxon>
        <taxon>Cichlidae</taxon>
        <taxon>African cichlids</taxon>
        <taxon>Pseudocrenilabrinae</taxon>
        <taxon>Lamprologini</taxon>
        <taxon>Neolamprologus</taxon>
    </lineage>
</organism>
<accession>A0A3Q4H1U8</accession>
<keyword evidence="2" id="KW-1185">Reference proteome</keyword>
<evidence type="ECO:0000313" key="1">
    <source>
        <dbReference type="Ensembl" id="ENSNBRP00000016430.1"/>
    </source>
</evidence>
<sequence>MKYLLRLGRSFARLHVRLCHQSVYSRHTNACRVGVDLGDKKLEISSGRFARFADGAAVVQVQKVFFDLSSPFLFNLLCIVLPNTNVSIALIFQHISISACPLRILLYGFSVWGQPRSYGCRYCSDFLVNPGKIQF</sequence>
<dbReference type="AlphaFoldDB" id="A0A3Q4H1U8"/>
<proteinExistence type="predicted"/>
<dbReference type="Bgee" id="ENSNBRG00000012517">
    <property type="expression patterns" value="Expressed in testis and 5 other cell types or tissues"/>
</dbReference>
<dbReference type="Ensembl" id="ENSNBRT00000016871.1">
    <property type="protein sequence ID" value="ENSNBRP00000016430.1"/>
    <property type="gene ID" value="ENSNBRG00000012517.1"/>
</dbReference>